<dbReference type="AlphaFoldDB" id="A0A3P7KZY1"/>
<name>A0A3P7KZY1_STRVU</name>
<gene>
    <name evidence="1" type="ORF">SVUK_LOCUS11003</name>
</gene>
<proteinExistence type="predicted"/>
<sequence>MSTTSTNVASMLYLHPDYLWFLRKIQARNLPVRQPIFRNSMQWEFIGATKKTRIVQKIRYTKALAFGEELKLFLQVSDNEGYSVTVSRYSVSSGSFKK</sequence>
<organism evidence="1 2">
    <name type="scientific">Strongylus vulgaris</name>
    <name type="common">Blood worm</name>
    <dbReference type="NCBI Taxonomy" id="40348"/>
    <lineage>
        <taxon>Eukaryota</taxon>
        <taxon>Metazoa</taxon>
        <taxon>Ecdysozoa</taxon>
        <taxon>Nematoda</taxon>
        <taxon>Chromadorea</taxon>
        <taxon>Rhabditida</taxon>
        <taxon>Rhabditina</taxon>
        <taxon>Rhabditomorpha</taxon>
        <taxon>Strongyloidea</taxon>
        <taxon>Strongylidae</taxon>
        <taxon>Strongylus</taxon>
    </lineage>
</organism>
<protein>
    <submittedName>
        <fullName evidence="1">Uncharacterized protein</fullName>
    </submittedName>
</protein>
<reference evidence="1 2" key="1">
    <citation type="submission" date="2018-11" db="EMBL/GenBank/DDBJ databases">
        <authorList>
            <consortium name="Pathogen Informatics"/>
        </authorList>
    </citation>
    <scope>NUCLEOTIDE SEQUENCE [LARGE SCALE GENOMIC DNA]</scope>
</reference>
<keyword evidence="2" id="KW-1185">Reference proteome</keyword>
<evidence type="ECO:0000313" key="2">
    <source>
        <dbReference type="Proteomes" id="UP000270094"/>
    </source>
</evidence>
<evidence type="ECO:0000313" key="1">
    <source>
        <dbReference type="EMBL" id="VDM76005.1"/>
    </source>
</evidence>
<dbReference type="EMBL" id="UYYB01096177">
    <property type="protein sequence ID" value="VDM76005.1"/>
    <property type="molecule type" value="Genomic_DNA"/>
</dbReference>
<dbReference type="Proteomes" id="UP000270094">
    <property type="component" value="Unassembled WGS sequence"/>
</dbReference>
<accession>A0A3P7KZY1</accession>